<dbReference type="InterPro" id="IPR029063">
    <property type="entry name" value="SAM-dependent_MTases_sf"/>
</dbReference>
<comment type="catalytic activity">
    <reaction evidence="5">
        <text>a 5'-end (N(2),N(7)-dimethyl 5'-triphosphoguanosine)-ribonucleoside in snRNA + S-adenosyl-L-methionine = a 5'-end (N(2),N(2),N(7)-trimethyl 5'-triphosphoguanosine)-ribonucleoside in snRNA + S-adenosyl-L-homocysteine + H(+)</text>
        <dbReference type="Rhea" id="RHEA:78479"/>
        <dbReference type="Rhea" id="RHEA-COMP:19087"/>
        <dbReference type="Rhea" id="RHEA-COMP:19089"/>
        <dbReference type="ChEBI" id="CHEBI:15378"/>
        <dbReference type="ChEBI" id="CHEBI:57856"/>
        <dbReference type="ChEBI" id="CHEBI:59789"/>
        <dbReference type="ChEBI" id="CHEBI:167623"/>
        <dbReference type="ChEBI" id="CHEBI:172880"/>
    </reaction>
    <physiologicalReaction direction="left-to-right" evidence="5">
        <dbReference type="Rhea" id="RHEA:78480"/>
    </physiologicalReaction>
</comment>
<evidence type="ECO:0000313" key="8">
    <source>
        <dbReference type="EMBL" id="OAG31417.1"/>
    </source>
</evidence>
<gene>
    <name evidence="8" type="ORF">NEDG_01944</name>
</gene>
<comment type="catalytic activity">
    <reaction evidence="4">
        <text>a 5'-end (N(7)-methyl 5'-triphosphoguanosine)-ribonucleoside in snoRNA + S-adenosyl-L-methionine = a 5'-end (N(2),N(7)-dimethyl 5'-triphosphoguanosine)-ribonucleoside in snoRNA + S-adenosyl-L-homocysteine + H(+)</text>
        <dbReference type="Rhea" id="RHEA:78475"/>
        <dbReference type="Rhea" id="RHEA-COMP:19086"/>
        <dbReference type="Rhea" id="RHEA-COMP:19088"/>
        <dbReference type="ChEBI" id="CHEBI:15378"/>
        <dbReference type="ChEBI" id="CHEBI:57856"/>
        <dbReference type="ChEBI" id="CHEBI:59789"/>
        <dbReference type="ChEBI" id="CHEBI:156461"/>
        <dbReference type="ChEBI" id="CHEBI:172880"/>
    </reaction>
    <physiologicalReaction direction="left-to-right" evidence="4">
        <dbReference type="Rhea" id="RHEA:78476"/>
    </physiologicalReaction>
</comment>
<reference evidence="8 9" key="1">
    <citation type="submission" date="2016-02" db="EMBL/GenBank/DDBJ databases">
        <title>Discovery of a natural microsporidian pathogen with a broad tissue tropism in Caenorhabditis elegans.</title>
        <authorList>
            <person name="Luallen R.J."/>
            <person name="Reinke A.W."/>
            <person name="Tong L."/>
            <person name="Botts M.R."/>
            <person name="Felix M.-A."/>
            <person name="Troemel E.R."/>
        </authorList>
    </citation>
    <scope>NUCLEOTIDE SEQUENCE [LARGE SCALE GENOMIC DNA]</scope>
    <source>
        <strain evidence="8 9">JUm2807</strain>
    </source>
</reference>
<dbReference type="GO" id="GO:0071164">
    <property type="term" value="F:RNA cap trimethylguanosine synthase activity"/>
    <property type="evidence" value="ECO:0007669"/>
    <property type="project" value="TreeGrafter"/>
</dbReference>
<dbReference type="PANTHER" id="PTHR14741:SF32">
    <property type="entry name" value="TRIMETHYLGUANOSINE SYNTHASE"/>
    <property type="match status" value="1"/>
</dbReference>
<evidence type="ECO:0000256" key="6">
    <source>
        <dbReference type="ARBA" id="ARBA00049075"/>
    </source>
</evidence>
<comment type="catalytic activity">
    <reaction evidence="6">
        <text>a 5'-end (N(7)-methyl 5'-triphosphoguanosine)-ribonucleoside in snRNA + S-adenosyl-L-methionine = a 5'-end (N(2),N(7)-dimethyl 5'-triphosphoguanosine)-ribonucleoside in snRNA + S-adenosyl-L-homocysteine + H(+)</text>
        <dbReference type="Rhea" id="RHEA:78471"/>
        <dbReference type="Rhea" id="RHEA-COMP:19085"/>
        <dbReference type="Rhea" id="RHEA-COMP:19087"/>
        <dbReference type="ChEBI" id="CHEBI:15378"/>
        <dbReference type="ChEBI" id="CHEBI:57856"/>
        <dbReference type="ChEBI" id="CHEBI:59789"/>
        <dbReference type="ChEBI" id="CHEBI:156461"/>
        <dbReference type="ChEBI" id="CHEBI:172880"/>
    </reaction>
    <physiologicalReaction direction="left-to-right" evidence="6">
        <dbReference type="Rhea" id="RHEA:78472"/>
    </physiologicalReaction>
</comment>
<evidence type="ECO:0000256" key="3">
    <source>
        <dbReference type="ARBA" id="ARBA00047418"/>
    </source>
</evidence>
<evidence type="ECO:0000313" key="9">
    <source>
        <dbReference type="Proteomes" id="UP000185944"/>
    </source>
</evidence>
<name>A0A177EHJ6_9MICR</name>
<dbReference type="GO" id="GO:0005634">
    <property type="term" value="C:nucleus"/>
    <property type="evidence" value="ECO:0007669"/>
    <property type="project" value="TreeGrafter"/>
</dbReference>
<protein>
    <recommendedName>
        <fullName evidence="1">Trimethylguanosine synthase</fullName>
    </recommendedName>
    <alternativeName>
        <fullName evidence="7">Cap-specific guanine-N(2) methyltransferase</fullName>
    </alternativeName>
</protein>
<dbReference type="PANTHER" id="PTHR14741">
    <property type="entry name" value="S-ADENOSYLMETHIONINE-DEPENDENT METHYLTRANSFERASE RELATED"/>
    <property type="match status" value="1"/>
</dbReference>
<comment type="catalytic activity">
    <reaction evidence="3">
        <text>a 5'-end (N(2),N(7)-dimethyl 5'-triphosphoguanosine)-ribonucleoside in snoRNA + S-adenosyl-L-methionine = a 5'-end (N(2),N(2),N(7)-trimethyl 5'-triphosphoguanosine)-ribonucleoside in snoRNA + S-adenosyl-L-homocysteine + H(+)</text>
        <dbReference type="Rhea" id="RHEA:78507"/>
        <dbReference type="Rhea" id="RHEA-COMP:19088"/>
        <dbReference type="Rhea" id="RHEA-COMP:19090"/>
        <dbReference type="ChEBI" id="CHEBI:15378"/>
        <dbReference type="ChEBI" id="CHEBI:57856"/>
        <dbReference type="ChEBI" id="CHEBI:59789"/>
        <dbReference type="ChEBI" id="CHEBI:167623"/>
        <dbReference type="ChEBI" id="CHEBI:172880"/>
    </reaction>
    <physiologicalReaction direction="left-to-right" evidence="3">
        <dbReference type="Rhea" id="RHEA:78508"/>
    </physiologicalReaction>
</comment>
<keyword evidence="9" id="KW-1185">Reference proteome</keyword>
<dbReference type="STRING" id="1805483.A0A177EHJ6"/>
<dbReference type="Gene3D" id="3.40.50.150">
    <property type="entry name" value="Vaccinia Virus protein VP39"/>
    <property type="match status" value="1"/>
</dbReference>
<dbReference type="InterPro" id="IPR019012">
    <property type="entry name" value="RNA_cap_Gua-N2-MeTrfase"/>
</dbReference>
<comment type="similarity">
    <text evidence="2">Belongs to the methyltransferase superfamily. Trimethylguanosine synthase family.</text>
</comment>
<dbReference type="VEuPathDB" id="MicrosporidiaDB:NEDG_01944"/>
<evidence type="ECO:0000256" key="4">
    <source>
        <dbReference type="ARBA" id="ARBA00048740"/>
    </source>
</evidence>
<dbReference type="Pfam" id="PF09445">
    <property type="entry name" value="Methyltransf_15"/>
    <property type="match status" value="1"/>
</dbReference>
<evidence type="ECO:0000256" key="7">
    <source>
        <dbReference type="ARBA" id="ARBA00049790"/>
    </source>
</evidence>
<sequence>MRKPQRQPKQSSDARVVIPRQMGRWSVCDYTIANNPSLRKYWAKERGLFPLVKDNNLMVDIESWYSITPRKLADQMSEALVSTLGPSLKVLDLFSGIGGNTISLLKHGHRVDSVELDYRKVKYLRYNITQCAGPGALSRIVHGSVYDPAVQSKLTEYDALIASPPWGGVDYQECTELDLLLHCGVMRLEEEYEKRATIRMYMVPRTISEALLTSVLNCKVLKGKIGNKVVAHIVVMGIDEV</sequence>
<evidence type="ECO:0000256" key="1">
    <source>
        <dbReference type="ARBA" id="ARBA00018517"/>
    </source>
</evidence>
<dbReference type="CDD" id="cd02440">
    <property type="entry name" value="AdoMet_MTases"/>
    <property type="match status" value="1"/>
</dbReference>
<evidence type="ECO:0000256" key="5">
    <source>
        <dbReference type="ARBA" id="ARBA00048763"/>
    </source>
</evidence>
<evidence type="ECO:0000256" key="2">
    <source>
        <dbReference type="ARBA" id="ARBA00025783"/>
    </source>
</evidence>
<dbReference type="EMBL" id="LTDL01000016">
    <property type="protein sequence ID" value="OAG31417.1"/>
    <property type="molecule type" value="Genomic_DNA"/>
</dbReference>
<comment type="caution">
    <text evidence="8">The sequence shown here is derived from an EMBL/GenBank/DDBJ whole genome shotgun (WGS) entry which is preliminary data.</text>
</comment>
<dbReference type="Proteomes" id="UP000185944">
    <property type="component" value="Unassembled WGS sequence"/>
</dbReference>
<dbReference type="OrthoDB" id="194443at2759"/>
<organism evidence="8 9">
    <name type="scientific">Nematocida displodere</name>
    <dbReference type="NCBI Taxonomy" id="1805483"/>
    <lineage>
        <taxon>Eukaryota</taxon>
        <taxon>Fungi</taxon>
        <taxon>Fungi incertae sedis</taxon>
        <taxon>Microsporidia</taxon>
        <taxon>Nematocida</taxon>
    </lineage>
</organism>
<dbReference type="RefSeq" id="XP_067545092.1">
    <property type="nucleotide sequence ID" value="XM_067689362.1"/>
</dbReference>
<dbReference type="AlphaFoldDB" id="A0A177EHJ6"/>
<accession>A0A177EHJ6</accession>
<dbReference type="GeneID" id="93648294"/>
<proteinExistence type="inferred from homology"/>
<dbReference type="SUPFAM" id="SSF53335">
    <property type="entry name" value="S-adenosyl-L-methionine-dependent methyltransferases"/>
    <property type="match status" value="1"/>
</dbReference>